<dbReference type="OrthoDB" id="5295388at2"/>
<feature type="domain" description="Acylphosphatase-like" evidence="7">
    <location>
        <begin position="5"/>
        <end position="95"/>
    </location>
</feature>
<evidence type="ECO:0000256" key="3">
    <source>
        <dbReference type="ARBA" id="ARBA00015991"/>
    </source>
</evidence>
<keyword evidence="5" id="KW-0378">Hydrolase</keyword>
<dbReference type="InterPro" id="IPR036046">
    <property type="entry name" value="Acylphosphatase-like_dom_sf"/>
</dbReference>
<dbReference type="EC" id="3.6.1.7" evidence="2 5"/>
<dbReference type="RefSeq" id="WP_019823212.1">
    <property type="nucleotide sequence ID" value="NZ_AJZD02000010.1"/>
</dbReference>
<reference evidence="8 9" key="1">
    <citation type="journal article" date="2012" name="Science">
        <title>Ecological populations of bacteria act as socially cohesive units of antibiotic production and resistance.</title>
        <authorList>
            <person name="Cordero O.X."/>
            <person name="Wildschutte H."/>
            <person name="Kirkup B."/>
            <person name="Proehl S."/>
            <person name="Ngo L."/>
            <person name="Hussain F."/>
            <person name="Le Roux F."/>
            <person name="Mincer T."/>
            <person name="Polz M.F."/>
        </authorList>
    </citation>
    <scope>NUCLEOTIDE SEQUENCE [LARGE SCALE GENOMIC DNA]</scope>
    <source>
        <strain evidence="8 9">12E03</strain>
    </source>
</reference>
<feature type="active site" evidence="5">
    <location>
        <position position="20"/>
    </location>
</feature>
<evidence type="ECO:0000313" key="8">
    <source>
        <dbReference type="EMBL" id="OEF95237.1"/>
    </source>
</evidence>
<protein>
    <recommendedName>
        <fullName evidence="3 5">acylphosphatase</fullName>
        <ecNumber evidence="2 5">3.6.1.7</ecNumber>
    </recommendedName>
</protein>
<evidence type="ECO:0000256" key="6">
    <source>
        <dbReference type="RuleBase" id="RU004168"/>
    </source>
</evidence>
<dbReference type="Gene3D" id="3.30.70.100">
    <property type="match status" value="1"/>
</dbReference>
<dbReference type="GO" id="GO:0003998">
    <property type="term" value="F:acylphosphatase activity"/>
    <property type="evidence" value="ECO:0007669"/>
    <property type="project" value="UniProtKB-EC"/>
</dbReference>
<dbReference type="Pfam" id="PF00708">
    <property type="entry name" value="Acylphosphatase"/>
    <property type="match status" value="1"/>
</dbReference>
<dbReference type="InterPro" id="IPR020456">
    <property type="entry name" value="Acylphosphatase"/>
</dbReference>
<evidence type="ECO:0000259" key="7">
    <source>
        <dbReference type="PROSITE" id="PS51160"/>
    </source>
</evidence>
<dbReference type="PANTHER" id="PTHR47268:SF4">
    <property type="entry name" value="ACYLPHOSPHATASE"/>
    <property type="match status" value="1"/>
</dbReference>
<dbReference type="EMBL" id="AJZD02000010">
    <property type="protein sequence ID" value="OEF95237.1"/>
    <property type="molecule type" value="Genomic_DNA"/>
</dbReference>
<dbReference type="Proteomes" id="UP000094802">
    <property type="component" value="Unassembled WGS sequence"/>
</dbReference>
<dbReference type="NCBIfam" id="NF011000">
    <property type="entry name" value="PRK14426.1"/>
    <property type="match status" value="1"/>
</dbReference>
<comment type="similarity">
    <text evidence="1 6">Belongs to the acylphosphatase family.</text>
</comment>
<dbReference type="InterPro" id="IPR017968">
    <property type="entry name" value="Acylphosphatase_CS"/>
</dbReference>
<evidence type="ECO:0000256" key="2">
    <source>
        <dbReference type="ARBA" id="ARBA00012150"/>
    </source>
</evidence>
<dbReference type="AlphaFoldDB" id="A0A1E5FXK5"/>
<name>A0A1E5FXK5_VIBSP</name>
<dbReference type="PANTHER" id="PTHR47268">
    <property type="entry name" value="ACYLPHOSPHATASE"/>
    <property type="match status" value="1"/>
</dbReference>
<gene>
    <name evidence="8" type="ORF">A142_14230</name>
</gene>
<comment type="catalytic activity">
    <reaction evidence="4 5">
        <text>an acyl phosphate + H2O = a carboxylate + phosphate + H(+)</text>
        <dbReference type="Rhea" id="RHEA:14965"/>
        <dbReference type="ChEBI" id="CHEBI:15377"/>
        <dbReference type="ChEBI" id="CHEBI:15378"/>
        <dbReference type="ChEBI" id="CHEBI:29067"/>
        <dbReference type="ChEBI" id="CHEBI:43474"/>
        <dbReference type="ChEBI" id="CHEBI:59918"/>
        <dbReference type="EC" id="3.6.1.7"/>
    </reaction>
</comment>
<dbReference type="PROSITE" id="PS51160">
    <property type="entry name" value="ACYLPHOSPHATASE_3"/>
    <property type="match status" value="1"/>
</dbReference>
<organism evidence="8 9">
    <name type="scientific">Vibrio splendidus 12E03</name>
    <dbReference type="NCBI Taxonomy" id="1191305"/>
    <lineage>
        <taxon>Bacteria</taxon>
        <taxon>Pseudomonadati</taxon>
        <taxon>Pseudomonadota</taxon>
        <taxon>Gammaproteobacteria</taxon>
        <taxon>Vibrionales</taxon>
        <taxon>Vibrionaceae</taxon>
        <taxon>Vibrio</taxon>
    </lineage>
</organism>
<accession>A0A1E5FXK5</accession>
<evidence type="ECO:0000256" key="5">
    <source>
        <dbReference type="PROSITE-ProRule" id="PRU00520"/>
    </source>
</evidence>
<evidence type="ECO:0000256" key="4">
    <source>
        <dbReference type="ARBA" id="ARBA00047645"/>
    </source>
</evidence>
<comment type="caution">
    <text evidence="8">The sequence shown here is derived from an EMBL/GenBank/DDBJ whole genome shotgun (WGS) entry which is preliminary data.</text>
</comment>
<dbReference type="SUPFAM" id="SSF54975">
    <property type="entry name" value="Acylphosphatase/BLUF domain-like"/>
    <property type="match status" value="1"/>
</dbReference>
<feature type="active site" evidence="5">
    <location>
        <position position="38"/>
    </location>
</feature>
<evidence type="ECO:0000256" key="1">
    <source>
        <dbReference type="ARBA" id="ARBA00005614"/>
    </source>
</evidence>
<sequence length="95" mass="10583">MESSQYIFVVSGVVQCVGFRYHTSRQAQTLGLSGYAKNLNDGRVEVLAVGESQQIEKLHAWLNIGPSSATVDNVVMRQIKESEQQNIRVGEFKIL</sequence>
<dbReference type="PROSITE" id="PS00151">
    <property type="entry name" value="ACYLPHOSPHATASE_2"/>
    <property type="match status" value="1"/>
</dbReference>
<evidence type="ECO:0000313" key="9">
    <source>
        <dbReference type="Proteomes" id="UP000094802"/>
    </source>
</evidence>
<dbReference type="InterPro" id="IPR001792">
    <property type="entry name" value="Acylphosphatase-like_dom"/>
</dbReference>
<proteinExistence type="inferred from homology"/>